<accession>A0A9W8CKE9</accession>
<feature type="region of interest" description="Disordered" evidence="1">
    <location>
        <begin position="34"/>
        <end position="73"/>
    </location>
</feature>
<proteinExistence type="predicted"/>
<evidence type="ECO:0000256" key="1">
    <source>
        <dbReference type="SAM" id="MobiDB-lite"/>
    </source>
</evidence>
<dbReference type="AlphaFoldDB" id="A0A9W8CKE9"/>
<name>A0A9W8CKE9_9FUNG</name>
<evidence type="ECO:0008006" key="4">
    <source>
        <dbReference type="Google" id="ProtNLM"/>
    </source>
</evidence>
<keyword evidence="3" id="KW-1185">Reference proteome</keyword>
<evidence type="ECO:0000313" key="2">
    <source>
        <dbReference type="EMBL" id="KAJ1645411.1"/>
    </source>
</evidence>
<reference evidence="2" key="1">
    <citation type="submission" date="2022-07" db="EMBL/GenBank/DDBJ databases">
        <title>Phylogenomic reconstructions and comparative analyses of Kickxellomycotina fungi.</title>
        <authorList>
            <person name="Reynolds N.K."/>
            <person name="Stajich J.E."/>
            <person name="Barry K."/>
            <person name="Grigoriev I.V."/>
            <person name="Crous P."/>
            <person name="Smith M.E."/>
        </authorList>
    </citation>
    <scope>NUCLEOTIDE SEQUENCE</scope>
    <source>
        <strain evidence="2">NBRC 105413</strain>
    </source>
</reference>
<comment type="caution">
    <text evidence="2">The sequence shown here is derived from an EMBL/GenBank/DDBJ whole genome shotgun (WGS) entry which is preliminary data.</text>
</comment>
<gene>
    <name evidence="2" type="ORF">LPJ64_002994</name>
</gene>
<evidence type="ECO:0000313" key="3">
    <source>
        <dbReference type="Proteomes" id="UP001145021"/>
    </source>
</evidence>
<organism evidence="2 3">
    <name type="scientific">Coemansia asiatica</name>
    <dbReference type="NCBI Taxonomy" id="1052880"/>
    <lineage>
        <taxon>Eukaryota</taxon>
        <taxon>Fungi</taxon>
        <taxon>Fungi incertae sedis</taxon>
        <taxon>Zoopagomycota</taxon>
        <taxon>Kickxellomycotina</taxon>
        <taxon>Kickxellomycetes</taxon>
        <taxon>Kickxellales</taxon>
        <taxon>Kickxellaceae</taxon>
        <taxon>Coemansia</taxon>
    </lineage>
</organism>
<sequence length="240" mass="26032">MFGSINMHNGVAQNKENAVLSSAARTGKTGLLNAKSSISLHPSKTAGKSQKIFGSPHPSPISSVLTPSGKKPAKKSLVRPALRSQAQTPSSKVCQHPLSVVQEQAPKTIKRRQGLFFSSRTQVRTDESLQLLEPEYAPPRSASPAFDAKGHFGFDLDISLVPITQLSNSGSLLKELPPLDLEFEKLVDIPVSPPSNRQKSSIPRSSLVPSFDFIACKPQLLVANSLMPSRIPQLKRKRKL</sequence>
<dbReference type="Proteomes" id="UP001145021">
    <property type="component" value="Unassembled WGS sequence"/>
</dbReference>
<protein>
    <recommendedName>
        <fullName evidence="4">Securin</fullName>
    </recommendedName>
</protein>
<dbReference type="EMBL" id="JANBOH010000107">
    <property type="protein sequence ID" value="KAJ1645411.1"/>
    <property type="molecule type" value="Genomic_DNA"/>
</dbReference>
<feature type="compositionally biased region" description="Polar residues" evidence="1">
    <location>
        <begin position="34"/>
        <end position="48"/>
    </location>
</feature>